<keyword evidence="1" id="KW-1133">Transmembrane helix</keyword>
<accession>A4CN53</accession>
<evidence type="ECO:0000313" key="3">
    <source>
        <dbReference type="Proteomes" id="UP000009049"/>
    </source>
</evidence>
<feature type="transmembrane region" description="Helical" evidence="1">
    <location>
        <begin position="31"/>
        <end position="49"/>
    </location>
</feature>
<dbReference type="EMBL" id="CP001712">
    <property type="protein sequence ID" value="EAR15095.1"/>
    <property type="molecule type" value="Genomic_DNA"/>
</dbReference>
<dbReference type="HOGENOM" id="CLU_2993864_0_0_10"/>
<keyword evidence="3" id="KW-1185">Reference proteome</keyword>
<evidence type="ECO:0000256" key="1">
    <source>
        <dbReference type="SAM" id="Phobius"/>
    </source>
</evidence>
<proteinExistence type="predicted"/>
<organism evidence="2 3">
    <name type="scientific">Robiginitalea biformata (strain ATCC BAA-864 / DSM 15991 / KCTC 12146 / HTCC2501)</name>
    <dbReference type="NCBI Taxonomy" id="313596"/>
    <lineage>
        <taxon>Bacteria</taxon>
        <taxon>Pseudomonadati</taxon>
        <taxon>Bacteroidota</taxon>
        <taxon>Flavobacteriia</taxon>
        <taxon>Flavobacteriales</taxon>
        <taxon>Flavobacteriaceae</taxon>
        <taxon>Robiginitalea</taxon>
    </lineage>
</organism>
<protein>
    <submittedName>
        <fullName evidence="2">Uncharacterized protein</fullName>
    </submittedName>
</protein>
<keyword evidence="1" id="KW-0812">Transmembrane</keyword>
<dbReference type="KEGG" id="rbi:RB2501_12232"/>
<name>A4CN53_ROBBH</name>
<keyword evidence="1" id="KW-0472">Membrane</keyword>
<sequence length="57" mass="6176">MFDIKGGLAIFLIIASLILLVLNLINGGSIYSILSNILIIAGMVFVLIAKRKSTDKR</sequence>
<dbReference type="AlphaFoldDB" id="A4CN53"/>
<reference evidence="2 3" key="1">
    <citation type="journal article" date="2009" name="J. Bacteriol.">
        <title>Complete genome sequence of Robiginitalea biformata HTCC2501.</title>
        <authorList>
            <person name="Oh H.M."/>
            <person name="Giovannoni S.J."/>
            <person name="Lee K."/>
            <person name="Ferriera S."/>
            <person name="Johnson J."/>
            <person name="Cho J.C."/>
        </authorList>
    </citation>
    <scope>NUCLEOTIDE SEQUENCE [LARGE SCALE GENOMIC DNA]</scope>
    <source>
        <strain evidence="3">ATCC BAA-864 / HTCC2501 / KCTC 12146</strain>
    </source>
</reference>
<dbReference type="Proteomes" id="UP000009049">
    <property type="component" value="Chromosome"/>
</dbReference>
<feature type="transmembrane region" description="Helical" evidence="1">
    <location>
        <begin position="7"/>
        <end position="25"/>
    </location>
</feature>
<evidence type="ECO:0000313" key="2">
    <source>
        <dbReference type="EMBL" id="EAR15095.1"/>
    </source>
</evidence>
<gene>
    <name evidence="2" type="ordered locus">RB2501_12232</name>
</gene>
<dbReference type="STRING" id="313596.RB2501_12232"/>